<comment type="caution">
    <text evidence="1">The sequence shown here is derived from an EMBL/GenBank/DDBJ whole genome shotgun (WGS) entry which is preliminary data.</text>
</comment>
<accession>A0ABN1IVS4</accession>
<dbReference type="Proteomes" id="UP001501758">
    <property type="component" value="Unassembled WGS sequence"/>
</dbReference>
<evidence type="ECO:0000313" key="2">
    <source>
        <dbReference type="Proteomes" id="UP001501758"/>
    </source>
</evidence>
<gene>
    <name evidence="1" type="ORF">GCM10009430_24400</name>
</gene>
<evidence type="ECO:0000313" key="1">
    <source>
        <dbReference type="EMBL" id="GAA0722216.1"/>
    </source>
</evidence>
<sequence>MSSCDDTDEETINPSDIIELQILDTDGSNLPDSIISDGETIVVLQAQIPANADEGFRTVTFKKTGGEFIGIDADSGVRTVDSDGIAKIELKVPLNEEILFLSAEIGSDANIFKREVTLNLVPITDIITLRLLNTEGDLVNTGVKADGYSSIFLEASIDERLSSIEQVQFTSSGGVFQGISAEEAIKTLDDTNRVVIELVVPIHVNQLFFKAQVKDQNTFFDEQQIQLERAYADQIIIEPNNVLMALNAENEISVFLRRNLGSVSAGASVDFEAFQVLDGEEKPVGRFTGLSEAISDANGKLKAVFKTDTGDIDETEPIIIRVSTLNDILETFEEEIQININVE</sequence>
<proteinExistence type="predicted"/>
<dbReference type="EMBL" id="BAAAGE010000002">
    <property type="protein sequence ID" value="GAA0722216.1"/>
    <property type="molecule type" value="Genomic_DNA"/>
</dbReference>
<organism evidence="1 2">
    <name type="scientific">Aquimarina litoralis</name>
    <dbReference type="NCBI Taxonomy" id="584605"/>
    <lineage>
        <taxon>Bacteria</taxon>
        <taxon>Pseudomonadati</taxon>
        <taxon>Bacteroidota</taxon>
        <taxon>Flavobacteriia</taxon>
        <taxon>Flavobacteriales</taxon>
        <taxon>Flavobacteriaceae</taxon>
        <taxon>Aquimarina</taxon>
    </lineage>
</organism>
<name>A0ABN1IVS4_9FLAO</name>
<reference evidence="1 2" key="1">
    <citation type="journal article" date="2019" name="Int. J. Syst. Evol. Microbiol.">
        <title>The Global Catalogue of Microorganisms (GCM) 10K type strain sequencing project: providing services to taxonomists for standard genome sequencing and annotation.</title>
        <authorList>
            <consortium name="The Broad Institute Genomics Platform"/>
            <consortium name="The Broad Institute Genome Sequencing Center for Infectious Disease"/>
            <person name="Wu L."/>
            <person name="Ma J."/>
        </authorList>
    </citation>
    <scope>NUCLEOTIDE SEQUENCE [LARGE SCALE GENOMIC DNA]</scope>
    <source>
        <strain evidence="1 2">JCM 15974</strain>
    </source>
</reference>
<keyword evidence="2" id="KW-1185">Reference proteome</keyword>
<protein>
    <submittedName>
        <fullName evidence="1">Uncharacterized protein</fullName>
    </submittedName>
</protein>